<dbReference type="GO" id="GO:0032880">
    <property type="term" value="P:regulation of protein localization"/>
    <property type="evidence" value="ECO:0007669"/>
    <property type="project" value="TreeGrafter"/>
</dbReference>
<dbReference type="GO" id="GO:0007165">
    <property type="term" value="P:signal transduction"/>
    <property type="evidence" value="ECO:0007669"/>
    <property type="project" value="InterPro"/>
</dbReference>
<dbReference type="InterPro" id="IPR028842">
    <property type="entry name" value="Afadin"/>
</dbReference>
<feature type="domain" description="Dilute" evidence="3">
    <location>
        <begin position="276"/>
        <end position="336"/>
    </location>
</feature>
<feature type="domain" description="Ras-associating" evidence="2">
    <location>
        <begin position="1"/>
        <end position="92"/>
    </location>
</feature>
<dbReference type="PANTHER" id="PTHR10398:SF2">
    <property type="entry name" value="AFADIN"/>
    <property type="match status" value="1"/>
</dbReference>
<accession>A0A556V276</accession>
<keyword evidence="5" id="KW-1185">Reference proteome</keyword>
<dbReference type="PROSITE" id="PS50200">
    <property type="entry name" value="RA"/>
    <property type="match status" value="1"/>
</dbReference>
<comment type="caution">
    <text evidence="4">The sequence shown here is derived from an EMBL/GenBank/DDBJ whole genome shotgun (WGS) entry which is preliminary data.</text>
</comment>
<protein>
    <submittedName>
        <fullName evidence="4">Afadin</fullName>
    </submittedName>
</protein>
<evidence type="ECO:0000259" key="3">
    <source>
        <dbReference type="PROSITE" id="PS51126"/>
    </source>
</evidence>
<dbReference type="EMBL" id="VCAZ01000098">
    <property type="protein sequence ID" value="TSR99440.1"/>
    <property type="molecule type" value="Genomic_DNA"/>
</dbReference>
<evidence type="ECO:0000259" key="2">
    <source>
        <dbReference type="PROSITE" id="PS50200"/>
    </source>
</evidence>
<dbReference type="FunFam" id="3.10.20.90:FF:000025">
    <property type="entry name" value="Afadin, adherens junction formation factor"/>
    <property type="match status" value="1"/>
</dbReference>
<dbReference type="SMART" id="SM00314">
    <property type="entry name" value="RA"/>
    <property type="match status" value="1"/>
</dbReference>
<evidence type="ECO:0000313" key="5">
    <source>
        <dbReference type="Proteomes" id="UP000319801"/>
    </source>
</evidence>
<sequence length="336" mass="38905">MRFYFQDRVAGNFATKCIRVSSTATTQDVIETLAEKFRPDMRMLSSPKYSLYEVHVSGEERKLDLDEKPLVVQLNWNKDDREGRFVLKNENDIIPKKIQSNGPEKEKEGVIQNFKRTLSKKEKKKEKKRDKEASARIPDGDEHGLNREDGENSRLAAEVYKDMPETSFTRTISNPEVVMKRRRQQKLEKRMQEFRSGDGRPDSGRGNHYAYYAYRQHEAEDAFLSAIINYTNSSTVHFKLSPTYVLYMTCRYVLSSHYRPDISASERTHKVIAIVNKMVSMMEGVIQKQKNIAGALAFWMANASELLNFIKQDKDLSRITLDAQDVLAHLVQMAFK</sequence>
<organism evidence="4 5">
    <name type="scientific">Bagarius yarrelli</name>
    <name type="common">Goonch</name>
    <name type="synonym">Bagrus yarrelli</name>
    <dbReference type="NCBI Taxonomy" id="175774"/>
    <lineage>
        <taxon>Eukaryota</taxon>
        <taxon>Metazoa</taxon>
        <taxon>Chordata</taxon>
        <taxon>Craniata</taxon>
        <taxon>Vertebrata</taxon>
        <taxon>Euteleostomi</taxon>
        <taxon>Actinopterygii</taxon>
        <taxon>Neopterygii</taxon>
        <taxon>Teleostei</taxon>
        <taxon>Ostariophysi</taxon>
        <taxon>Siluriformes</taxon>
        <taxon>Sisoridae</taxon>
        <taxon>Sisorinae</taxon>
        <taxon>Bagarius</taxon>
    </lineage>
</organism>
<proteinExistence type="predicted"/>
<evidence type="ECO:0000256" key="1">
    <source>
        <dbReference type="SAM" id="MobiDB-lite"/>
    </source>
</evidence>
<name>A0A556V276_BAGYA</name>
<dbReference type="SUPFAM" id="SSF54236">
    <property type="entry name" value="Ubiquitin-like"/>
    <property type="match status" value="1"/>
</dbReference>
<dbReference type="OrthoDB" id="6260541at2759"/>
<feature type="region of interest" description="Disordered" evidence="1">
    <location>
        <begin position="118"/>
        <end position="152"/>
    </location>
</feature>
<dbReference type="InterPro" id="IPR029071">
    <property type="entry name" value="Ubiquitin-like_domsf"/>
</dbReference>
<dbReference type="Proteomes" id="UP000319801">
    <property type="component" value="Unassembled WGS sequence"/>
</dbReference>
<dbReference type="InterPro" id="IPR002710">
    <property type="entry name" value="Dilute_dom"/>
</dbReference>
<dbReference type="AlphaFoldDB" id="A0A556V276"/>
<evidence type="ECO:0000313" key="4">
    <source>
        <dbReference type="EMBL" id="TSR99440.1"/>
    </source>
</evidence>
<feature type="compositionally biased region" description="Basic and acidic residues" evidence="1">
    <location>
        <begin position="129"/>
        <end position="152"/>
    </location>
</feature>
<reference evidence="4 5" key="1">
    <citation type="journal article" date="2019" name="Genome Biol. Evol.">
        <title>Whole-Genome Sequencing of the Giant Devil Catfish, Bagarius yarrelli.</title>
        <authorList>
            <person name="Jiang W."/>
            <person name="Lv Y."/>
            <person name="Cheng L."/>
            <person name="Yang K."/>
            <person name="Chao B."/>
            <person name="Wang X."/>
            <person name="Li Y."/>
            <person name="Pan X."/>
            <person name="You X."/>
            <person name="Zhang Y."/>
            <person name="Yang J."/>
            <person name="Li J."/>
            <person name="Zhang X."/>
            <person name="Liu S."/>
            <person name="Sun C."/>
            <person name="Yang J."/>
            <person name="Shi Q."/>
        </authorList>
    </citation>
    <scope>NUCLEOTIDE SEQUENCE [LARGE SCALE GENOMIC DNA]</scope>
    <source>
        <strain evidence="4">JWS20170419001</strain>
        <tissue evidence="4">Muscle</tissue>
    </source>
</reference>
<dbReference type="GO" id="GO:0005912">
    <property type="term" value="C:adherens junction"/>
    <property type="evidence" value="ECO:0007669"/>
    <property type="project" value="TreeGrafter"/>
</dbReference>
<dbReference type="PANTHER" id="PTHR10398">
    <property type="entry name" value="AFADIN"/>
    <property type="match status" value="1"/>
</dbReference>
<dbReference type="Gene3D" id="3.10.20.90">
    <property type="entry name" value="Phosphatidylinositol 3-kinase Catalytic Subunit, Chain A, domain 1"/>
    <property type="match status" value="1"/>
</dbReference>
<dbReference type="GO" id="GO:0050839">
    <property type="term" value="F:cell adhesion molecule binding"/>
    <property type="evidence" value="ECO:0007669"/>
    <property type="project" value="TreeGrafter"/>
</dbReference>
<gene>
    <name evidence="4" type="ORF">Baya_12210</name>
</gene>
<feature type="compositionally biased region" description="Basic residues" evidence="1">
    <location>
        <begin position="118"/>
        <end position="128"/>
    </location>
</feature>
<dbReference type="Pfam" id="PF00788">
    <property type="entry name" value="RA"/>
    <property type="match status" value="1"/>
</dbReference>
<dbReference type="InterPro" id="IPR000159">
    <property type="entry name" value="RA_dom"/>
</dbReference>
<dbReference type="PROSITE" id="PS51126">
    <property type="entry name" value="DILUTE"/>
    <property type="match status" value="1"/>
</dbReference>